<name>A0A0D0C1N4_9AGAR</name>
<dbReference type="AlphaFoldDB" id="A0A0D0C1N4"/>
<reference evidence="2 3" key="1">
    <citation type="submission" date="2014-04" db="EMBL/GenBank/DDBJ databases">
        <title>Evolutionary Origins and Diversification of the Mycorrhizal Mutualists.</title>
        <authorList>
            <consortium name="DOE Joint Genome Institute"/>
            <consortium name="Mycorrhizal Genomics Consortium"/>
            <person name="Kohler A."/>
            <person name="Kuo A."/>
            <person name="Nagy L.G."/>
            <person name="Floudas D."/>
            <person name="Copeland A."/>
            <person name="Barry K.W."/>
            <person name="Cichocki N."/>
            <person name="Veneault-Fourrey C."/>
            <person name="LaButti K."/>
            <person name="Lindquist E.A."/>
            <person name="Lipzen A."/>
            <person name="Lundell T."/>
            <person name="Morin E."/>
            <person name="Murat C."/>
            <person name="Riley R."/>
            <person name="Ohm R."/>
            <person name="Sun H."/>
            <person name="Tunlid A."/>
            <person name="Henrissat B."/>
            <person name="Grigoriev I.V."/>
            <person name="Hibbett D.S."/>
            <person name="Martin F."/>
        </authorList>
    </citation>
    <scope>NUCLEOTIDE SEQUENCE [LARGE SCALE GENOMIC DNA]</scope>
    <source>
        <strain evidence="2 3">FD-317 M1</strain>
    </source>
</reference>
<proteinExistence type="predicted"/>
<keyword evidence="1" id="KW-0472">Membrane</keyword>
<dbReference type="Proteomes" id="UP000053593">
    <property type="component" value="Unassembled WGS sequence"/>
</dbReference>
<sequence length="119" mass="13457">MNKQEERVVNCKWLLLNHYFLVIAYSSWYWAKVDSLNKIHAVTSDQISSVIAGYIADSTYKPANMTVQTDLVSISNEIETPHIVALLADRIGMHPTWRNIANVFRTDFNVSASSLVLSV</sequence>
<dbReference type="EMBL" id="KN834857">
    <property type="protein sequence ID" value="KIK51687.1"/>
    <property type="molecule type" value="Genomic_DNA"/>
</dbReference>
<keyword evidence="1" id="KW-0812">Transmembrane</keyword>
<protein>
    <submittedName>
        <fullName evidence="2">Uncharacterized protein</fullName>
    </submittedName>
</protein>
<dbReference type="HOGENOM" id="CLU_2061747_0_0_1"/>
<organism evidence="2 3">
    <name type="scientific">Collybiopsis luxurians FD-317 M1</name>
    <dbReference type="NCBI Taxonomy" id="944289"/>
    <lineage>
        <taxon>Eukaryota</taxon>
        <taxon>Fungi</taxon>
        <taxon>Dikarya</taxon>
        <taxon>Basidiomycota</taxon>
        <taxon>Agaricomycotina</taxon>
        <taxon>Agaricomycetes</taxon>
        <taxon>Agaricomycetidae</taxon>
        <taxon>Agaricales</taxon>
        <taxon>Marasmiineae</taxon>
        <taxon>Omphalotaceae</taxon>
        <taxon>Collybiopsis</taxon>
        <taxon>Collybiopsis luxurians</taxon>
    </lineage>
</organism>
<accession>A0A0D0C1N4</accession>
<feature type="transmembrane region" description="Helical" evidence="1">
    <location>
        <begin position="12"/>
        <end position="31"/>
    </location>
</feature>
<evidence type="ECO:0000313" key="2">
    <source>
        <dbReference type="EMBL" id="KIK51687.1"/>
    </source>
</evidence>
<evidence type="ECO:0000313" key="3">
    <source>
        <dbReference type="Proteomes" id="UP000053593"/>
    </source>
</evidence>
<keyword evidence="1" id="KW-1133">Transmembrane helix</keyword>
<keyword evidence="3" id="KW-1185">Reference proteome</keyword>
<gene>
    <name evidence="2" type="ORF">GYMLUDRAFT_251824</name>
</gene>
<evidence type="ECO:0000256" key="1">
    <source>
        <dbReference type="SAM" id="Phobius"/>
    </source>
</evidence>